<dbReference type="AlphaFoldDB" id="A0A369J203"/>
<evidence type="ECO:0000313" key="1">
    <source>
        <dbReference type="EMBL" id="RDB14677.1"/>
    </source>
</evidence>
<dbReference type="EMBL" id="LUEZ02000096">
    <property type="protein sequence ID" value="RDB14677.1"/>
    <property type="molecule type" value="Genomic_DNA"/>
</dbReference>
<protein>
    <submittedName>
        <fullName evidence="1">Uncharacterized protein</fullName>
    </submittedName>
</protein>
<reference evidence="1" key="1">
    <citation type="submission" date="2018-04" db="EMBL/GenBank/DDBJ databases">
        <title>Whole genome sequencing of Hypsizygus marmoreus.</title>
        <authorList>
            <person name="Choi I.-G."/>
            <person name="Min B."/>
            <person name="Kim J.-G."/>
            <person name="Kim S."/>
            <person name="Oh Y.-L."/>
            <person name="Kong W.-S."/>
            <person name="Park H."/>
            <person name="Jeong J."/>
            <person name="Song E.-S."/>
        </authorList>
    </citation>
    <scope>NUCLEOTIDE SEQUENCE [LARGE SCALE GENOMIC DNA]</scope>
    <source>
        <strain evidence="1">51987-8</strain>
    </source>
</reference>
<evidence type="ECO:0000313" key="2">
    <source>
        <dbReference type="Proteomes" id="UP000076154"/>
    </source>
</evidence>
<organism evidence="1 2">
    <name type="scientific">Hypsizygus marmoreus</name>
    <name type="common">White beech mushroom</name>
    <name type="synonym">Agaricus marmoreus</name>
    <dbReference type="NCBI Taxonomy" id="39966"/>
    <lineage>
        <taxon>Eukaryota</taxon>
        <taxon>Fungi</taxon>
        <taxon>Dikarya</taxon>
        <taxon>Basidiomycota</taxon>
        <taxon>Agaricomycotina</taxon>
        <taxon>Agaricomycetes</taxon>
        <taxon>Agaricomycetidae</taxon>
        <taxon>Agaricales</taxon>
        <taxon>Tricholomatineae</taxon>
        <taxon>Lyophyllaceae</taxon>
        <taxon>Hypsizygus</taxon>
    </lineage>
</organism>
<accession>A0A369J203</accession>
<name>A0A369J203_HYPMA</name>
<dbReference type="InParanoid" id="A0A369J203"/>
<comment type="caution">
    <text evidence="1">The sequence shown here is derived from an EMBL/GenBank/DDBJ whole genome shotgun (WGS) entry which is preliminary data.</text>
</comment>
<keyword evidence="2" id="KW-1185">Reference proteome</keyword>
<proteinExistence type="predicted"/>
<gene>
    <name evidence="1" type="ORF">Hypma_016264</name>
</gene>
<dbReference type="Proteomes" id="UP000076154">
    <property type="component" value="Unassembled WGS sequence"/>
</dbReference>
<sequence length="427" mass="46554">MVSSSKVSGSAANPLKEPPRAQGRLLVPQSALDHISKISHSVKVLFERNMNGAAFHVLADIDVDDLLQRPDPKFTPTILVIVSKKLPISLQNGLRRLCKPFALYICVIPTAVEELVERATLGEEEKIIATALDSNSENEEPEGSGGVAAVGVRYTSNIHINPQGHLPQNLKIEQATKITWNRKKPNNINVSIGDFKAPETPGPYHLETAKFSLFPGAENAGLNEVIRVPSGWSDRPFQLCLEKHGGQSWTFPVISDDRQNGGFRVTNQRTHDADGNLMMSGPSMTFEYGGPAPTKATTRTLCVWRMALYIKNFPAAPCHGYLRFVQIVDQDLPRWLAADGVTKNHGDLATVLMDGILFDLDAPIGQLHCADSSFSGPSVEVQEEEVQLKSKSGTCIEIPRALSGMVPKKQGILQKIGLIISNANVIC</sequence>